<proteinExistence type="predicted"/>
<reference evidence="2" key="1">
    <citation type="journal article" date="2019" name="Int. J. Syst. Evol. Microbiol.">
        <title>The Global Catalogue of Microorganisms (GCM) 10K type strain sequencing project: providing services to taxonomists for standard genome sequencing and annotation.</title>
        <authorList>
            <consortium name="The Broad Institute Genomics Platform"/>
            <consortium name="The Broad Institute Genome Sequencing Center for Infectious Disease"/>
            <person name="Wu L."/>
            <person name="Ma J."/>
        </authorList>
    </citation>
    <scope>NUCLEOTIDE SEQUENCE [LARGE SCALE GENOMIC DNA]</scope>
    <source>
        <strain evidence="2">CGMCC 1.16855</strain>
    </source>
</reference>
<dbReference type="EMBL" id="JBHRSB010000002">
    <property type="protein sequence ID" value="MFC2999928.1"/>
    <property type="molecule type" value="Genomic_DNA"/>
</dbReference>
<dbReference type="Proteomes" id="UP001595420">
    <property type="component" value="Unassembled WGS sequence"/>
</dbReference>
<organism evidence="1 2">
    <name type="scientific">Falsiroseomonas tokyonensis</name>
    <dbReference type="NCBI Taxonomy" id="430521"/>
    <lineage>
        <taxon>Bacteria</taxon>
        <taxon>Pseudomonadati</taxon>
        <taxon>Pseudomonadota</taxon>
        <taxon>Alphaproteobacteria</taxon>
        <taxon>Acetobacterales</taxon>
        <taxon>Roseomonadaceae</taxon>
        <taxon>Falsiroseomonas</taxon>
    </lineage>
</organism>
<protein>
    <submittedName>
        <fullName evidence="1">Uncharacterized protein</fullName>
    </submittedName>
</protein>
<evidence type="ECO:0000313" key="1">
    <source>
        <dbReference type="EMBL" id="MFC2999928.1"/>
    </source>
</evidence>
<evidence type="ECO:0000313" key="2">
    <source>
        <dbReference type="Proteomes" id="UP001595420"/>
    </source>
</evidence>
<dbReference type="RefSeq" id="WP_216836002.1">
    <property type="nucleotide sequence ID" value="NZ_JAFNJS010000002.1"/>
</dbReference>
<name>A0ABV7BTT5_9PROT</name>
<gene>
    <name evidence="1" type="ORF">ACFOD3_08485</name>
</gene>
<keyword evidence="2" id="KW-1185">Reference proteome</keyword>
<comment type="caution">
    <text evidence="1">The sequence shown here is derived from an EMBL/GenBank/DDBJ whole genome shotgun (WGS) entry which is preliminary data.</text>
</comment>
<accession>A0ABV7BTT5</accession>
<sequence>MRSAQTPDPAHVARLKAALERDLDRLLEWRGPVTEVRRLVAELDRLDAQSHRAAPAHADQMAR</sequence>